<dbReference type="STRING" id="109280.ENSHCOP00000023597"/>
<dbReference type="OMA" id="TREHMGT"/>
<dbReference type="InterPro" id="IPR044938">
    <property type="entry name" value="EDC4_C_sf"/>
</dbReference>
<evidence type="ECO:0000256" key="3">
    <source>
        <dbReference type="ARBA" id="ARBA00009639"/>
    </source>
</evidence>
<evidence type="ECO:0000256" key="11">
    <source>
        <dbReference type="SAM" id="MobiDB-lite"/>
    </source>
</evidence>
<evidence type="ECO:0000256" key="9">
    <source>
        <dbReference type="ARBA" id="ARBA00023242"/>
    </source>
</evidence>
<keyword evidence="6 10" id="KW-0853">WD repeat</keyword>
<proteinExistence type="inferred from homology"/>
<dbReference type="PROSITE" id="PS50294">
    <property type="entry name" value="WD_REPEATS_REGION"/>
    <property type="match status" value="1"/>
</dbReference>
<evidence type="ECO:0000256" key="2">
    <source>
        <dbReference type="ARBA" id="ARBA00004201"/>
    </source>
</evidence>
<feature type="region of interest" description="Disordered" evidence="11">
    <location>
        <begin position="815"/>
        <end position="885"/>
    </location>
</feature>
<dbReference type="SMART" id="SM00320">
    <property type="entry name" value="WD40"/>
    <property type="match status" value="3"/>
</dbReference>
<dbReference type="SUPFAM" id="SSF50978">
    <property type="entry name" value="WD40 repeat-like"/>
    <property type="match status" value="1"/>
</dbReference>
<sequence length="1321" mass="144869">MAFSASIDVEGATQHLRDILKLDRPGNSTDAESGDGQRRLSFNGELNGLLGAAGLLGGGDLTSDTTRPLSAVNSIAQDIQIIRLSGDDQSTCIPITSDNVEIVASQESSINSKARGSNMVKIQPVAKYDWEHKYHYGRLIAVSNSFMAYAIRGANNQAMIRVLSVGTAERCLLKGFTGAVTDLAFAHLDSPLLGCVDEAGNLMVWELTCTSSTILDQIVVHVRRPQDSPLNSHRRLIWCPFIPDENEDNQDDNSQTLALLHEDRAEVWDLEILRANNAIWPIYATDLKEGLITVKGYTQRVSEGALSPDGTVLATASHDGYIKFWQIYIEGGQDKPRCLHELRPHGGHPLSCLLFCDNHKRQDPDVPFWRFLITGADQNQELKMWCTVSWTCLQTIRFSPDPVNLTVLPSLKASLDLSAGYLILSDVQRKVLYVMELRQDLEKGKASFTAVSEFLLTHPVLSFGVQDVAQSRLRHTEVLPAEEESESTTTEGAQGPTESKSGIQIKLYCVHTKSLQDVQIWFQPNAGSNSPGMLHSDPPDGFGFSAHLTDQSSDKDSGSGSQTDLSNIASLPAPTDFLSNTANGNGQMPKLMTPDAFMTLSTSVPASPGSSASSLTIVTAIGDSANSLPLSVSLSFQTVASPSTPVVLDSPQVLDSQLMPPLASPTRARSPDVISSASTVMSQDIPEIASQTLQLQRGLVSTLDSLPLSALQADSMASAASALHLLTSPRSANKLEPRLSQTPSLLENALSQDNPVLAGGSTENTISHTSWPAAPDITRETRNRENSLGDCSRDDSNDRLLSSPYACRSYCLSQNDSQDPGAEQSDPEDEVAGSASSSANCGTRSSHRIPVKDWKTSPRASPKLKRKTKKDERESPQSRHLDSDVQQELLMFLRGQQRELTELRGQIEAMQSSIMAQVERALTNHQEQEQRVLGESLNQQHHQKQLSQQLSQTLCNSLTNKMDKILREEMKKTVPPTISKSLEPVTSQLSNTISSKLTSVEVTLKDNVSKVVKSKNTTDAIGRAAAEAMQGPIQAAYKDAFQSIVLPVFERGCQTMFQQINESFKQGTQEYIQQLEAHAKGKKQREQETRDPMIDQLQHMLDGFQSSTDQLANSITANIRAEIQHQIQMMVGNMQESILSHVQRIVKGEVSLAMKEQQAVVTSSIMQAMRSAAGTPVPTAHLDYQTQQSNILHLLQQGQLNQAFQQALSATDLNLVLYVCETIDSQQVFGQQPCPLSQPVLLSLIQQLSSNLNTRSELKISYLEDALMNLDHGDPRTRDHMASVLTQVRPKFFAFMQQDPHSPLTKRARRLMLILQGLVNH</sequence>
<keyword evidence="5" id="KW-0963">Cytoplasm</keyword>
<evidence type="ECO:0000259" key="12">
    <source>
        <dbReference type="Pfam" id="PF16529"/>
    </source>
</evidence>
<comment type="subcellular location">
    <subcellularLocation>
        <location evidence="2">Cytoplasm</location>
        <location evidence="2">P-body</location>
    </subcellularLocation>
    <subcellularLocation>
        <location evidence="1">Nucleus</location>
    </subcellularLocation>
</comment>
<dbReference type="InterPro" id="IPR015943">
    <property type="entry name" value="WD40/YVTN_repeat-like_dom_sf"/>
</dbReference>
<evidence type="ECO:0000313" key="15">
    <source>
        <dbReference type="Proteomes" id="UP000264820"/>
    </source>
</evidence>
<dbReference type="Pfam" id="PF16529">
    <property type="entry name" value="Ge1_WD40"/>
    <property type="match status" value="1"/>
</dbReference>
<dbReference type="Gene3D" id="2.130.10.10">
    <property type="entry name" value="YVTN repeat-like/Quinoprotein amine dehydrogenase"/>
    <property type="match status" value="1"/>
</dbReference>
<dbReference type="Gene3D" id="6.10.140.270">
    <property type="match status" value="1"/>
</dbReference>
<dbReference type="InterPro" id="IPR001680">
    <property type="entry name" value="WD40_rpt"/>
</dbReference>
<name>A0A3Q2YXC2_HIPCM</name>
<dbReference type="GO" id="GO:0000932">
    <property type="term" value="C:P-body"/>
    <property type="evidence" value="ECO:0007669"/>
    <property type="project" value="UniProtKB-SubCell"/>
</dbReference>
<feature type="compositionally biased region" description="Polar residues" evidence="11">
    <location>
        <begin position="834"/>
        <end position="844"/>
    </location>
</feature>
<feature type="compositionally biased region" description="Polar residues" evidence="11">
    <location>
        <begin position="761"/>
        <end position="770"/>
    </location>
</feature>
<dbReference type="Gene3D" id="1.10.220.100">
    <property type="entry name" value="conserved c-terminal region of ge- 1"/>
    <property type="match status" value="1"/>
</dbReference>
<dbReference type="Pfam" id="PF21289">
    <property type="entry name" value="EDC4_C"/>
    <property type="match status" value="1"/>
</dbReference>
<dbReference type="FunFam" id="2.130.10.10:FF:000138">
    <property type="entry name" value="Enhancer of mRNA-decapping protein 4"/>
    <property type="match status" value="1"/>
</dbReference>
<protein>
    <recommendedName>
        <fullName evidence="4">Enhancer of mRNA-decapping protein 4</fullName>
    </recommendedName>
</protein>
<feature type="domain" description="Enhancer of mRNA-decapping protein 4 WD40 repeat region" evidence="12">
    <location>
        <begin position="116"/>
        <end position="440"/>
    </location>
</feature>
<evidence type="ECO:0000256" key="5">
    <source>
        <dbReference type="ARBA" id="ARBA00022490"/>
    </source>
</evidence>
<feature type="region of interest" description="Disordered" evidence="11">
    <location>
        <begin position="477"/>
        <end position="499"/>
    </location>
</feature>
<evidence type="ECO:0000256" key="4">
    <source>
        <dbReference type="ARBA" id="ARBA00015762"/>
    </source>
</evidence>
<dbReference type="Proteomes" id="UP000264820">
    <property type="component" value="Unplaced"/>
</dbReference>
<keyword evidence="7" id="KW-0677">Repeat</keyword>
<dbReference type="InterPro" id="IPR032401">
    <property type="entry name" value="EDC4_WD40"/>
</dbReference>
<dbReference type="GO" id="GO:0031087">
    <property type="term" value="P:deadenylation-independent decapping of nuclear-transcribed mRNA"/>
    <property type="evidence" value="ECO:0007669"/>
    <property type="project" value="InterPro"/>
</dbReference>
<reference evidence="14" key="1">
    <citation type="submission" date="2025-08" db="UniProtKB">
        <authorList>
            <consortium name="Ensembl"/>
        </authorList>
    </citation>
    <scope>IDENTIFICATION</scope>
</reference>
<feature type="repeat" description="WD" evidence="10">
    <location>
        <begin position="294"/>
        <end position="327"/>
    </location>
</feature>
<feature type="region of interest" description="Disordered" evidence="11">
    <location>
        <begin position="754"/>
        <end position="798"/>
    </location>
</feature>
<accession>A0A3Q2YXC2</accession>
<dbReference type="GO" id="GO:0005634">
    <property type="term" value="C:nucleus"/>
    <property type="evidence" value="ECO:0007669"/>
    <property type="project" value="UniProtKB-SubCell"/>
</dbReference>
<dbReference type="Ensembl" id="ENSHCOT00000015992.1">
    <property type="protein sequence ID" value="ENSHCOP00000023597.1"/>
    <property type="gene ID" value="ENSHCOG00000012326.1"/>
</dbReference>
<reference evidence="14" key="2">
    <citation type="submission" date="2025-09" db="UniProtKB">
        <authorList>
            <consortium name="Ensembl"/>
        </authorList>
    </citation>
    <scope>IDENTIFICATION</scope>
</reference>
<dbReference type="FunFam" id="1.10.220.100:FF:000001">
    <property type="entry name" value="Enhancer of mRNA-decapping protein 4"/>
    <property type="match status" value="1"/>
</dbReference>
<evidence type="ECO:0000256" key="7">
    <source>
        <dbReference type="ARBA" id="ARBA00022737"/>
    </source>
</evidence>
<keyword evidence="9" id="KW-0539">Nucleus</keyword>
<feature type="compositionally biased region" description="Basic and acidic residues" evidence="11">
    <location>
        <begin position="777"/>
        <end position="798"/>
    </location>
</feature>
<comment type="similarity">
    <text evidence="3">Belongs to the WD repeat EDC4 family.</text>
</comment>
<evidence type="ECO:0000256" key="8">
    <source>
        <dbReference type="ARBA" id="ARBA00023054"/>
    </source>
</evidence>
<keyword evidence="15" id="KW-1185">Reference proteome</keyword>
<dbReference type="PANTHER" id="PTHR15598:SF5">
    <property type="entry name" value="ENHANCER OF MRNA-DECAPPING PROTEIN 4"/>
    <property type="match status" value="1"/>
</dbReference>
<evidence type="ECO:0000313" key="14">
    <source>
        <dbReference type="Ensembl" id="ENSHCOP00000023597.1"/>
    </source>
</evidence>
<evidence type="ECO:0000259" key="13">
    <source>
        <dbReference type="Pfam" id="PF21289"/>
    </source>
</evidence>
<dbReference type="InterPro" id="IPR045152">
    <property type="entry name" value="EDC4-like"/>
</dbReference>
<dbReference type="PROSITE" id="PS50082">
    <property type="entry name" value="WD_REPEATS_2"/>
    <property type="match status" value="1"/>
</dbReference>
<dbReference type="InterPro" id="IPR049404">
    <property type="entry name" value="EDC4_C"/>
</dbReference>
<evidence type="ECO:0000256" key="6">
    <source>
        <dbReference type="ARBA" id="ARBA00022574"/>
    </source>
</evidence>
<organism evidence="14 15">
    <name type="scientific">Hippocampus comes</name>
    <name type="common">Tiger tail seahorse</name>
    <dbReference type="NCBI Taxonomy" id="109280"/>
    <lineage>
        <taxon>Eukaryota</taxon>
        <taxon>Metazoa</taxon>
        <taxon>Chordata</taxon>
        <taxon>Craniata</taxon>
        <taxon>Vertebrata</taxon>
        <taxon>Euteleostomi</taxon>
        <taxon>Actinopterygii</taxon>
        <taxon>Neopterygii</taxon>
        <taxon>Teleostei</taxon>
        <taxon>Neoteleostei</taxon>
        <taxon>Acanthomorphata</taxon>
        <taxon>Syngnathiaria</taxon>
        <taxon>Syngnathiformes</taxon>
        <taxon>Syngnathoidei</taxon>
        <taxon>Syngnathidae</taxon>
        <taxon>Hippocampus</taxon>
    </lineage>
</organism>
<keyword evidence="8" id="KW-0175">Coiled coil</keyword>
<evidence type="ECO:0000256" key="10">
    <source>
        <dbReference type="PROSITE-ProRule" id="PRU00221"/>
    </source>
</evidence>
<dbReference type="GeneTree" id="ENSGT00510000047791"/>
<dbReference type="InterPro" id="IPR036322">
    <property type="entry name" value="WD40_repeat_dom_sf"/>
</dbReference>
<feature type="compositionally biased region" description="Basic and acidic residues" evidence="11">
    <location>
        <begin position="869"/>
        <end position="883"/>
    </location>
</feature>
<feature type="region of interest" description="Disordered" evidence="11">
    <location>
        <begin position="529"/>
        <end position="572"/>
    </location>
</feature>
<evidence type="ECO:0000256" key="1">
    <source>
        <dbReference type="ARBA" id="ARBA00004123"/>
    </source>
</evidence>
<dbReference type="PANTHER" id="PTHR15598">
    <property type="entry name" value="ENHANCER OF MRNA-DECAPPING PROTEIN 4"/>
    <property type="match status" value="1"/>
</dbReference>
<feature type="domain" description="Enhancer of mRNA-decapping protein 4 C-terminal" evidence="13">
    <location>
        <begin position="1191"/>
        <end position="1311"/>
    </location>
</feature>